<name>A0A6N1VEF3_9HYPH</name>
<dbReference type="SUPFAM" id="SSF51338">
    <property type="entry name" value="Composite domain of metallo-dependent hydrolases"/>
    <property type="match status" value="1"/>
</dbReference>
<dbReference type="NCBIfam" id="NF011987">
    <property type="entry name" value="PRK15446.2-3"/>
    <property type="match status" value="1"/>
</dbReference>
<accession>A0A6N1VEF3</accession>
<dbReference type="SUPFAM" id="SSF51556">
    <property type="entry name" value="Metallo-dependent hydrolases"/>
    <property type="match status" value="1"/>
</dbReference>
<dbReference type="NCBIfam" id="TIGR02318">
    <property type="entry name" value="phosphono_phnM"/>
    <property type="match status" value="1"/>
</dbReference>
<dbReference type="Pfam" id="PF07969">
    <property type="entry name" value="Amidohydro_3"/>
    <property type="match status" value="1"/>
</dbReference>
<dbReference type="InterPro" id="IPR051781">
    <property type="entry name" value="Metallo-dep_Hydrolase"/>
</dbReference>
<dbReference type="NCBIfam" id="NF011984">
    <property type="entry name" value="PRK15446.1-5"/>
    <property type="match status" value="1"/>
</dbReference>
<protein>
    <submittedName>
        <fullName evidence="2">Alpha-D-ribose 1-methylphosphonate 5-triphosphate diphosphatase</fullName>
        <ecNumber evidence="2">3.6.1.63</ecNumber>
    </submittedName>
</protein>
<evidence type="ECO:0000259" key="1">
    <source>
        <dbReference type="Pfam" id="PF07969"/>
    </source>
</evidence>
<dbReference type="PANTHER" id="PTHR43135:SF3">
    <property type="entry name" value="ALPHA-D-RIBOSE 1-METHYLPHOSPHONATE 5-TRIPHOSPHATE DIPHOSPHATASE"/>
    <property type="match status" value="1"/>
</dbReference>
<reference evidence="2 3" key="1">
    <citation type="submission" date="2020-06" db="EMBL/GenBank/DDBJ databases">
        <title>Oricola thermophila sp. nov. isolated from a tidal sediments.</title>
        <authorList>
            <person name="Kwon K.K."/>
            <person name="Yang S.-H."/>
            <person name="Park M.-J."/>
        </authorList>
    </citation>
    <scope>NUCLEOTIDE SEQUENCE [LARGE SCALE GENOMIC DNA]</scope>
    <source>
        <strain evidence="2 3">MEBiC13590</strain>
    </source>
</reference>
<dbReference type="Gene3D" id="3.20.20.140">
    <property type="entry name" value="Metal-dependent hydrolases"/>
    <property type="match status" value="2"/>
</dbReference>
<dbReference type="EC" id="3.6.1.63" evidence="2"/>
<keyword evidence="3" id="KW-1185">Reference proteome</keyword>
<dbReference type="CDD" id="cd01306">
    <property type="entry name" value="PhnM"/>
    <property type="match status" value="1"/>
</dbReference>
<dbReference type="AlphaFoldDB" id="A0A6N1VEF3"/>
<dbReference type="EMBL" id="CP054836">
    <property type="protein sequence ID" value="QKV17539.1"/>
    <property type="molecule type" value="Genomic_DNA"/>
</dbReference>
<dbReference type="GO" id="GO:0019700">
    <property type="term" value="P:organic phosphonate catabolic process"/>
    <property type="evidence" value="ECO:0007669"/>
    <property type="project" value="InterPro"/>
</dbReference>
<dbReference type="InterPro" id="IPR032466">
    <property type="entry name" value="Metal_Hydrolase"/>
</dbReference>
<dbReference type="NCBIfam" id="NF011990">
    <property type="entry name" value="PRK15446.2-6"/>
    <property type="match status" value="1"/>
</dbReference>
<dbReference type="InterPro" id="IPR013108">
    <property type="entry name" value="Amidohydro_3"/>
</dbReference>
<dbReference type="PIRSF" id="PIRSF038971">
    <property type="entry name" value="PhnM"/>
    <property type="match status" value="1"/>
</dbReference>
<dbReference type="NCBIfam" id="NF011983">
    <property type="entry name" value="PRK15446.1-4"/>
    <property type="match status" value="1"/>
</dbReference>
<dbReference type="Proteomes" id="UP000509367">
    <property type="component" value="Chromosome"/>
</dbReference>
<keyword evidence="2" id="KW-0378">Hydrolase</keyword>
<dbReference type="InterPro" id="IPR011059">
    <property type="entry name" value="Metal-dep_hydrolase_composite"/>
</dbReference>
<dbReference type="GO" id="GO:0016810">
    <property type="term" value="F:hydrolase activity, acting on carbon-nitrogen (but not peptide) bonds"/>
    <property type="evidence" value="ECO:0007669"/>
    <property type="project" value="InterPro"/>
</dbReference>
<sequence>MNEIRGALAFAVTQSEEIFTNARIVLADEVLDGTVVVRDGRIADIQPGGTAVPAHDLEGDYLTPGLVELHTDHLETHYSPRPGVVWNLMASVQAYDAQIATSGITTVFDCFRMGSDEDGGFQPGEMRKLADALKAAQTKGRLRAEHRIHLRCEVSSHNVLEELDQFRGEELVGLVSLMDHAPGQRQFQTMDKYVLYYQKKRGLNDDEFAEFVKRRQEESARYSDRHRAEIAEHCHAMGIAIASHDDATLDHVAEAIRLGVRLAEFPTTLEAAKASHEAGMSVLMGAPNIVRGGSHSGNIAAIDLARHGILDVLSSDYIPFSLLHSVFVIAHDVETITLPIAMRMVTKTPAEAVGLVDRGEIAIGKRADVVRVHHDPEHSDHVPVVRGVWRAGRRVA</sequence>
<dbReference type="NCBIfam" id="NF011981">
    <property type="entry name" value="PRK15446.1-2"/>
    <property type="match status" value="1"/>
</dbReference>
<feature type="domain" description="Amidohydrolase 3" evidence="1">
    <location>
        <begin position="217"/>
        <end position="395"/>
    </location>
</feature>
<evidence type="ECO:0000313" key="2">
    <source>
        <dbReference type="EMBL" id="QKV17539.1"/>
    </source>
</evidence>
<dbReference type="InterPro" id="IPR012696">
    <property type="entry name" value="PhnM"/>
</dbReference>
<dbReference type="PANTHER" id="PTHR43135">
    <property type="entry name" value="ALPHA-D-RIBOSE 1-METHYLPHOSPHONATE 5-TRIPHOSPHATE DIPHOSPHATASE"/>
    <property type="match status" value="1"/>
</dbReference>
<dbReference type="KEGG" id="orm:HTY61_03155"/>
<gene>
    <name evidence="2" type="ORF">HTY61_03155</name>
</gene>
<proteinExistence type="predicted"/>
<dbReference type="Gene3D" id="2.30.40.10">
    <property type="entry name" value="Urease, subunit C, domain 1"/>
    <property type="match status" value="1"/>
</dbReference>
<evidence type="ECO:0000313" key="3">
    <source>
        <dbReference type="Proteomes" id="UP000509367"/>
    </source>
</evidence>
<organism evidence="2 3">
    <name type="scientific">Oricola thermophila</name>
    <dbReference type="NCBI Taxonomy" id="2742145"/>
    <lineage>
        <taxon>Bacteria</taxon>
        <taxon>Pseudomonadati</taxon>
        <taxon>Pseudomonadota</taxon>
        <taxon>Alphaproteobacteria</taxon>
        <taxon>Hyphomicrobiales</taxon>
        <taxon>Ahrensiaceae</taxon>
        <taxon>Oricola</taxon>
    </lineage>
</organism>
<dbReference type="RefSeq" id="WP_175275436.1">
    <property type="nucleotide sequence ID" value="NZ_CP054836.1"/>
</dbReference>